<dbReference type="InterPro" id="IPR021871">
    <property type="entry name" value="DUF3482"/>
</dbReference>
<organism evidence="2">
    <name type="scientific">uncultured Sulfurovum sp</name>
    <dbReference type="NCBI Taxonomy" id="269237"/>
    <lineage>
        <taxon>Bacteria</taxon>
        <taxon>Pseudomonadati</taxon>
        <taxon>Campylobacterota</taxon>
        <taxon>Epsilonproteobacteria</taxon>
        <taxon>Campylobacterales</taxon>
        <taxon>Sulfurovaceae</taxon>
        <taxon>Sulfurovum</taxon>
        <taxon>environmental samples</taxon>
    </lineage>
</organism>
<accession>A0A6S6TME2</accession>
<evidence type="ECO:0000259" key="1">
    <source>
        <dbReference type="Pfam" id="PF01926"/>
    </source>
</evidence>
<dbReference type="Pfam" id="PF11981">
    <property type="entry name" value="DUF3482"/>
    <property type="match status" value="1"/>
</dbReference>
<evidence type="ECO:0000313" key="2">
    <source>
        <dbReference type="EMBL" id="CAA6816146.1"/>
    </source>
</evidence>
<name>A0A6S6TME2_9BACT</name>
<dbReference type="AlphaFoldDB" id="A0A6S6TME2"/>
<dbReference type="EMBL" id="CACVAX010000044">
    <property type="protein sequence ID" value="CAA6816146.1"/>
    <property type="molecule type" value="Genomic_DNA"/>
</dbReference>
<gene>
    <name evidence="2" type="ORF">HELGO_WM7201</name>
</gene>
<dbReference type="GO" id="GO:0005525">
    <property type="term" value="F:GTP binding"/>
    <property type="evidence" value="ECO:0007669"/>
    <property type="project" value="InterPro"/>
</dbReference>
<reference evidence="2" key="1">
    <citation type="submission" date="2020-01" db="EMBL/GenBank/DDBJ databases">
        <authorList>
            <person name="Meier V. D."/>
            <person name="Meier V D."/>
        </authorList>
    </citation>
    <scope>NUCLEOTIDE SEQUENCE</scope>
    <source>
        <strain evidence="2">HLG_WM_MAG_04</strain>
    </source>
</reference>
<dbReference type="Gene3D" id="3.40.50.300">
    <property type="entry name" value="P-loop containing nucleotide triphosphate hydrolases"/>
    <property type="match status" value="1"/>
</dbReference>
<protein>
    <submittedName>
        <fullName evidence="2">Probable integral membrane protein NMA1898</fullName>
    </submittedName>
</protein>
<proteinExistence type="predicted"/>
<dbReference type="InterPro" id="IPR027417">
    <property type="entry name" value="P-loop_NTPase"/>
</dbReference>
<feature type="domain" description="G" evidence="1">
    <location>
        <begin position="8"/>
        <end position="123"/>
    </location>
</feature>
<dbReference type="InterPro" id="IPR006073">
    <property type="entry name" value="GTP-bd"/>
</dbReference>
<dbReference type="SUPFAM" id="SSF52540">
    <property type="entry name" value="P-loop containing nucleoside triphosphate hydrolases"/>
    <property type="match status" value="1"/>
</dbReference>
<sequence length="464" mass="52111">MSSTYPKFAVVGHPNKGKSSIVASLALDASIQVGNTPGTTQVKRGFPLKVDGEIVYELFDTPGFQRARRVFAWLEQHGDVPADKRSDVVREFVFEHKESNQFRDEVELLEPILAGAGIIYVVDASKPYGAEYEVEMEILRWCGQPSMAILNLIGDEDYREDWTRALGQYFRLVRTYNPITAGHEEHLALLESMAQLKEGWTKPIKKAITVLDELYDQKINNSITTIVDYMTEVLSFVHKENIKGEVLSKEEEERAKIAYREKIVNYELQERKRIESIWNHVNVQKHEGELVLDEVGLFSEESASIFGLGQKELIITGASAGAITGAGFDLITAGHTLFLGSVIGGVVGGVGAMFGFDNLYEVKVLGQSIGKRELSIGPMQNLNFPYVLLGRSLYHASVIAKRSHAKRDDLDLENVSFTEKLMDASMRKGLEKVHAKFRKTKDIEADELNDYHNTIRNSFLNLLH</sequence>
<dbReference type="Pfam" id="PF01926">
    <property type="entry name" value="MMR_HSR1"/>
    <property type="match status" value="1"/>
</dbReference>